<dbReference type="PANTHER" id="PTHR40660:SF1">
    <property type="entry name" value="5'-PHOSPHATE OXIDASE PUTATIVE DOMAIN-CONTAINING PROTEIN-RELATED"/>
    <property type="match status" value="1"/>
</dbReference>
<dbReference type="Gene3D" id="2.30.110.10">
    <property type="entry name" value="Electron Transport, Fmn-binding Protein, Chain A"/>
    <property type="match status" value="1"/>
</dbReference>
<dbReference type="SUPFAM" id="SSF50475">
    <property type="entry name" value="FMN-binding split barrel"/>
    <property type="match status" value="1"/>
</dbReference>
<evidence type="ECO:0000313" key="2">
    <source>
        <dbReference type="EMBL" id="PWW12759.1"/>
    </source>
</evidence>
<keyword evidence="3" id="KW-1185">Reference proteome</keyword>
<accession>A0A317Q8P4</accession>
<dbReference type="Pfam" id="PF01243">
    <property type="entry name" value="PNPOx_N"/>
    <property type="match status" value="1"/>
</dbReference>
<reference evidence="2 3" key="1">
    <citation type="submission" date="2018-05" db="EMBL/GenBank/DDBJ databases">
        <title>Genomic Encyclopedia of Type Strains, Phase IV (KMG-IV): sequencing the most valuable type-strain genomes for metagenomic binning, comparative biology and taxonomic classification.</title>
        <authorList>
            <person name="Goeker M."/>
        </authorList>
    </citation>
    <scope>NUCLEOTIDE SEQUENCE [LARGE SCALE GENOMIC DNA]</scope>
    <source>
        <strain evidence="2 3">DSM 19579</strain>
    </source>
</reference>
<protein>
    <recommendedName>
        <fullName evidence="1">Pyridoxamine 5'-phosphate oxidase N-terminal domain-containing protein</fullName>
    </recommendedName>
</protein>
<dbReference type="PANTHER" id="PTHR40660">
    <property type="entry name" value="5'-PHOSPHATE OXIDASE PUTATIVE DOMAIN-CONTAINING PROTEIN-RELATED"/>
    <property type="match status" value="1"/>
</dbReference>
<evidence type="ECO:0000313" key="3">
    <source>
        <dbReference type="Proteomes" id="UP000246744"/>
    </source>
</evidence>
<feature type="domain" description="Pyridoxamine 5'-phosphate oxidase N-terminal" evidence="1">
    <location>
        <begin position="38"/>
        <end position="136"/>
    </location>
</feature>
<dbReference type="InterPro" id="IPR011576">
    <property type="entry name" value="Pyridox_Oxase_N"/>
</dbReference>
<dbReference type="Proteomes" id="UP000246744">
    <property type="component" value="Unassembled WGS sequence"/>
</dbReference>
<proteinExistence type="predicted"/>
<sequence length="189" mass="21208">MKQFAFSGDIQADDFMRKDTQTGQIQEDIMTQITDIQAFRKDLTNAVLCWLATVDASGAPNVSPKEMFSWDGNQQIIIADIASARSVENIRQQSKVCLSFIDVFRQRGFKITGSAQIIPTGSPNFAAIGHDVLARIKGEFRVQNLIVVTIESVSRVLAPSYFTFPERNEAEHIRQTLESYSVNRLLYGK</sequence>
<organism evidence="2 3">
    <name type="scientific">Mangrovibacter plantisponsor</name>
    <dbReference type="NCBI Taxonomy" id="451513"/>
    <lineage>
        <taxon>Bacteria</taxon>
        <taxon>Pseudomonadati</taxon>
        <taxon>Pseudomonadota</taxon>
        <taxon>Gammaproteobacteria</taxon>
        <taxon>Enterobacterales</taxon>
        <taxon>Enterobacteriaceae</taxon>
        <taxon>Mangrovibacter</taxon>
    </lineage>
</organism>
<dbReference type="InterPro" id="IPR012349">
    <property type="entry name" value="Split_barrel_FMN-bd"/>
</dbReference>
<dbReference type="EMBL" id="QGTS01000001">
    <property type="protein sequence ID" value="PWW12759.1"/>
    <property type="molecule type" value="Genomic_DNA"/>
</dbReference>
<dbReference type="AlphaFoldDB" id="A0A317Q8P4"/>
<name>A0A317Q8P4_9ENTR</name>
<evidence type="ECO:0000259" key="1">
    <source>
        <dbReference type="Pfam" id="PF01243"/>
    </source>
</evidence>
<gene>
    <name evidence="2" type="ORF">DES37_101333</name>
</gene>
<comment type="caution">
    <text evidence="2">The sequence shown here is derived from an EMBL/GenBank/DDBJ whole genome shotgun (WGS) entry which is preliminary data.</text>
</comment>